<dbReference type="RefSeq" id="WP_256553169.1">
    <property type="nucleotide sequence ID" value="NZ_CP101806.1"/>
</dbReference>
<accession>A0ABY5IY71</accession>
<sequence>MGCRTSTKTIKRYRNQILIASTNNQDAISISHGNKNKLRGVKVSDSVIIDLTNRYYELVEHIEKISKGDLSVALLHFYNNETTNDEKNCCLSLPFIKECLDLVIAVHMQREK</sequence>
<dbReference type="EMBL" id="CP101806">
    <property type="protein sequence ID" value="UUD35082.1"/>
    <property type="molecule type" value="Genomic_DNA"/>
</dbReference>
<organism evidence="1 2">
    <name type="scientific">Mycoplasmopsis caviae</name>
    <dbReference type="NCBI Taxonomy" id="55603"/>
    <lineage>
        <taxon>Bacteria</taxon>
        <taxon>Bacillati</taxon>
        <taxon>Mycoplasmatota</taxon>
        <taxon>Mycoplasmoidales</taxon>
        <taxon>Metamycoplasmataceae</taxon>
        <taxon>Mycoplasmopsis</taxon>
    </lineage>
</organism>
<gene>
    <name evidence="1" type="ORF">NPA07_04730</name>
</gene>
<evidence type="ECO:0000313" key="1">
    <source>
        <dbReference type="EMBL" id="UUD35082.1"/>
    </source>
</evidence>
<name>A0ABY5IY71_9BACT</name>
<proteinExistence type="predicted"/>
<evidence type="ECO:0000313" key="2">
    <source>
        <dbReference type="Proteomes" id="UP001058569"/>
    </source>
</evidence>
<keyword evidence="2" id="KW-1185">Reference proteome</keyword>
<reference evidence="1" key="1">
    <citation type="submission" date="2022-07" db="EMBL/GenBank/DDBJ databases">
        <title>Complete genome of Mycoplasma caviae type strain G122.</title>
        <authorList>
            <person name="Spergser J."/>
        </authorList>
    </citation>
    <scope>NUCLEOTIDE SEQUENCE</scope>
    <source>
        <strain evidence="1">G122</strain>
    </source>
</reference>
<protein>
    <submittedName>
        <fullName evidence="1">Uncharacterized protein</fullName>
    </submittedName>
</protein>
<dbReference type="Proteomes" id="UP001058569">
    <property type="component" value="Chromosome"/>
</dbReference>